<gene>
    <name evidence="6" type="ORF">K0T92_21030</name>
</gene>
<comment type="subcellular location">
    <subcellularLocation>
        <location evidence="1">Membrane</location>
        <topology evidence="1">Multi-pass membrane protein</topology>
    </subcellularLocation>
</comment>
<reference evidence="6 7" key="1">
    <citation type="submission" date="2021-07" db="EMBL/GenBank/DDBJ databases">
        <title>Paenibacillus radiodurans sp. nov., isolated from the southeastern edge of Tengger Desert.</title>
        <authorList>
            <person name="Zhang G."/>
        </authorList>
    </citation>
    <scope>NUCLEOTIDE SEQUENCE [LARGE SCALE GENOMIC DNA]</scope>
    <source>
        <strain evidence="6 7">DT7-4</strain>
    </source>
</reference>
<dbReference type="Pfam" id="PF01040">
    <property type="entry name" value="UbiA"/>
    <property type="match status" value="1"/>
</dbReference>
<comment type="caution">
    <text evidence="6">The sequence shown here is derived from an EMBL/GenBank/DDBJ whole genome shotgun (WGS) entry which is preliminary data.</text>
</comment>
<protein>
    <submittedName>
        <fullName evidence="6">UbiA family prenyltransferase</fullName>
    </submittedName>
</protein>
<evidence type="ECO:0000313" key="7">
    <source>
        <dbReference type="Proteomes" id="UP000812277"/>
    </source>
</evidence>
<evidence type="ECO:0000256" key="5">
    <source>
        <dbReference type="SAM" id="Phobius"/>
    </source>
</evidence>
<dbReference type="EMBL" id="JAHZIJ010000021">
    <property type="protein sequence ID" value="MBW7477204.1"/>
    <property type="molecule type" value="Genomic_DNA"/>
</dbReference>
<evidence type="ECO:0000313" key="6">
    <source>
        <dbReference type="EMBL" id="MBW7477204.1"/>
    </source>
</evidence>
<dbReference type="RefSeq" id="WP_219874454.1">
    <property type="nucleotide sequence ID" value="NZ_JAHZIJ010000021.1"/>
</dbReference>
<organism evidence="6 7">
    <name type="scientific">Paenibacillus oenotherae</name>
    <dbReference type="NCBI Taxonomy" id="1435645"/>
    <lineage>
        <taxon>Bacteria</taxon>
        <taxon>Bacillati</taxon>
        <taxon>Bacillota</taxon>
        <taxon>Bacilli</taxon>
        <taxon>Bacillales</taxon>
        <taxon>Paenibacillaceae</taxon>
        <taxon>Paenibacillus</taxon>
    </lineage>
</organism>
<keyword evidence="3 5" id="KW-1133">Transmembrane helix</keyword>
<name>A0ABS7DBQ5_9BACL</name>
<feature type="transmembrane region" description="Helical" evidence="5">
    <location>
        <begin position="12"/>
        <end position="32"/>
    </location>
</feature>
<keyword evidence="7" id="KW-1185">Reference proteome</keyword>
<evidence type="ECO:0000256" key="2">
    <source>
        <dbReference type="ARBA" id="ARBA00022692"/>
    </source>
</evidence>
<feature type="transmembrane region" description="Helical" evidence="5">
    <location>
        <begin position="38"/>
        <end position="56"/>
    </location>
</feature>
<feature type="transmembrane region" description="Helical" evidence="5">
    <location>
        <begin position="256"/>
        <end position="273"/>
    </location>
</feature>
<sequence>MIHVWHYVQERYPITVTLPMSTVIAIGVMPVLQVSWQQYAIAVLAVWLGMFLLRAADDLHAIDTDRIKSPHRGLVTGRIAASSIRYACMLALLLLALLYIPHREALAFLGVLVVYYTLLYRISERLPLLLRPFGSNMVFAALPFLAELVYSGQFSAESAGCAGFVYLAAVAHEYAHNVGEEKPAPLRTYDSIIGSRGTAAIAAALFALSFIFGLWMSRSIEESYGFAIVLTAHMLVNMYWAVQLIRRPIASSARKFYILGFTFFILPLGARIVERLISWGTN</sequence>
<feature type="transmembrane region" description="Helical" evidence="5">
    <location>
        <begin position="77"/>
        <end position="99"/>
    </location>
</feature>
<feature type="transmembrane region" description="Helical" evidence="5">
    <location>
        <begin position="105"/>
        <end position="122"/>
    </location>
</feature>
<feature type="transmembrane region" description="Helical" evidence="5">
    <location>
        <begin position="197"/>
        <end position="217"/>
    </location>
</feature>
<evidence type="ECO:0000256" key="1">
    <source>
        <dbReference type="ARBA" id="ARBA00004141"/>
    </source>
</evidence>
<keyword evidence="2 5" id="KW-0812">Transmembrane</keyword>
<keyword evidence="4 5" id="KW-0472">Membrane</keyword>
<feature type="transmembrane region" description="Helical" evidence="5">
    <location>
        <begin position="223"/>
        <end position="244"/>
    </location>
</feature>
<dbReference type="InterPro" id="IPR000537">
    <property type="entry name" value="UbiA_prenyltransferase"/>
</dbReference>
<evidence type="ECO:0000256" key="4">
    <source>
        <dbReference type="ARBA" id="ARBA00023136"/>
    </source>
</evidence>
<accession>A0ABS7DBQ5</accession>
<proteinExistence type="predicted"/>
<evidence type="ECO:0000256" key="3">
    <source>
        <dbReference type="ARBA" id="ARBA00022989"/>
    </source>
</evidence>
<dbReference type="Proteomes" id="UP000812277">
    <property type="component" value="Unassembled WGS sequence"/>
</dbReference>